<dbReference type="Proteomes" id="UP000789739">
    <property type="component" value="Unassembled WGS sequence"/>
</dbReference>
<keyword evidence="3" id="KW-1185">Reference proteome</keyword>
<keyword evidence="1" id="KW-0732">Signal</keyword>
<protein>
    <submittedName>
        <fullName evidence="2">7731_t:CDS:1</fullName>
    </submittedName>
</protein>
<proteinExistence type="predicted"/>
<evidence type="ECO:0000256" key="1">
    <source>
        <dbReference type="SAM" id="SignalP"/>
    </source>
</evidence>
<evidence type="ECO:0000313" key="2">
    <source>
        <dbReference type="EMBL" id="CAG8490456.1"/>
    </source>
</evidence>
<dbReference type="AlphaFoldDB" id="A0A9N8WI61"/>
<gene>
    <name evidence="2" type="ORF">PBRASI_LOCUS2076</name>
</gene>
<comment type="caution">
    <text evidence="2">The sequence shown here is derived from an EMBL/GenBank/DDBJ whole genome shotgun (WGS) entry which is preliminary data.</text>
</comment>
<reference evidence="2" key="1">
    <citation type="submission" date="2021-06" db="EMBL/GenBank/DDBJ databases">
        <authorList>
            <person name="Kallberg Y."/>
            <person name="Tangrot J."/>
            <person name="Rosling A."/>
        </authorList>
    </citation>
    <scope>NUCLEOTIDE SEQUENCE</scope>
    <source>
        <strain evidence="2">BR232B</strain>
    </source>
</reference>
<name>A0A9N8WI61_9GLOM</name>
<evidence type="ECO:0000313" key="3">
    <source>
        <dbReference type="Proteomes" id="UP000789739"/>
    </source>
</evidence>
<feature type="chain" id="PRO_5040172794" evidence="1">
    <location>
        <begin position="24"/>
        <end position="188"/>
    </location>
</feature>
<organism evidence="2 3">
    <name type="scientific">Paraglomus brasilianum</name>
    <dbReference type="NCBI Taxonomy" id="144538"/>
    <lineage>
        <taxon>Eukaryota</taxon>
        <taxon>Fungi</taxon>
        <taxon>Fungi incertae sedis</taxon>
        <taxon>Mucoromycota</taxon>
        <taxon>Glomeromycotina</taxon>
        <taxon>Glomeromycetes</taxon>
        <taxon>Paraglomerales</taxon>
        <taxon>Paraglomeraceae</taxon>
        <taxon>Paraglomus</taxon>
    </lineage>
</organism>
<accession>A0A9N8WI61</accession>
<feature type="signal peptide" evidence="1">
    <location>
        <begin position="1"/>
        <end position="23"/>
    </location>
</feature>
<sequence length="188" mass="19678">MKSVYFLSLLAALIFTDPTPANAAPLEKCCPISRCVFTQGDVPVNSPGFTGNTFNGYLQFVQSPKTVLQIDGFINIEGAINGAIDGTFDLHVANCSTASTEQPGDPATIDLDSESFNTPILTSRSLSINKIAGQCCFVVEEFASIGGSVPRNERILGVASVETVIDCVNTTNSVAPTTTATSSTAETS</sequence>
<dbReference type="EMBL" id="CAJVPI010000153">
    <property type="protein sequence ID" value="CAG8490456.1"/>
    <property type="molecule type" value="Genomic_DNA"/>
</dbReference>